<gene>
    <name evidence="1" type="ORF">BT1A1_0481</name>
</gene>
<dbReference type="SUPFAM" id="SSF53850">
    <property type="entry name" value="Periplasmic binding protein-like II"/>
    <property type="match status" value="1"/>
</dbReference>
<name>A0A090IQL7_9BACI</name>
<dbReference type="Gene3D" id="3.40.190.10">
    <property type="entry name" value="Periplasmic binding protein-like II"/>
    <property type="match status" value="2"/>
</dbReference>
<evidence type="ECO:0000313" key="1">
    <source>
        <dbReference type="EMBL" id="CEE00341.1"/>
    </source>
</evidence>
<dbReference type="EMBL" id="CCRF01000015">
    <property type="protein sequence ID" value="CEE00341.1"/>
    <property type="molecule type" value="Genomic_DNA"/>
</dbReference>
<dbReference type="PROSITE" id="PS51257">
    <property type="entry name" value="PROKAR_LIPOPROTEIN"/>
    <property type="match status" value="1"/>
</dbReference>
<dbReference type="AlphaFoldDB" id="A0A090IQL7"/>
<dbReference type="InterPro" id="IPR006059">
    <property type="entry name" value="SBP"/>
</dbReference>
<dbReference type="Proteomes" id="UP000040576">
    <property type="component" value="Unassembled WGS sequence"/>
</dbReference>
<evidence type="ECO:0000313" key="2">
    <source>
        <dbReference type="Proteomes" id="UP000040576"/>
    </source>
</evidence>
<keyword evidence="2" id="KW-1185">Reference proteome</keyword>
<dbReference type="Pfam" id="PF01547">
    <property type="entry name" value="SBP_bac_1"/>
    <property type="match status" value="1"/>
</dbReference>
<dbReference type="InterPro" id="IPR050490">
    <property type="entry name" value="Bact_solute-bd_prot1"/>
</dbReference>
<protein>
    <submittedName>
        <fullName evidence="1">Family 1 extracellular solute-binding protein</fullName>
    </submittedName>
</protein>
<dbReference type="RefSeq" id="WP_034767713.1">
    <property type="nucleotide sequence ID" value="NZ_CCRF01000015.1"/>
</dbReference>
<accession>A0A090IQL7</accession>
<dbReference type="PATRIC" id="fig|35841.6.peg.2229"/>
<dbReference type="eggNOG" id="COG1653">
    <property type="taxonomic scope" value="Bacteria"/>
</dbReference>
<reference evidence="1 2" key="1">
    <citation type="submission" date="2014-07" db="EMBL/GenBank/DDBJ databases">
        <authorList>
            <person name="Wibberg Daniel"/>
        </authorList>
    </citation>
    <scope>NUCLEOTIDE SEQUENCE [LARGE SCALE GENOMIC DNA]</scope>
</reference>
<sequence length="442" mass="48787">MSKKKALSIITLFVLIIGLVLSGCSSSNESNGGKKSGDGKIHLKFMHDWPQGSSSAYFNLVKEIIKDYEAENKDVVIDVEVLNPDQYRDKIKVLAASNELPDVGLTWSNGFAEPYAKGGQFAPLDDIIKKDFQDQFVPGTVESYSFDGKSYALPMEMNITYVFYNKEIFKKYNLEEPKTFADLKKIGETLSKNGIIPATVGSKDGWPASMWFMYLADRIGGPTILTDVIQGKVKMTDPDIVKAAEEIQNLVDSGFFVKGNTAFSNDDAKGYFLNEQAAMFLTATWELPNFTTSPDTSQEFKDKVGYFKFPIVEGGKGTDSNSYVGGPGLGAFVAEKSQHKDQAKDFAAYLVKEWGKRSVESAGILPATKVNTEGLDVHPMYIDVLNDINNATNVTTWFDTQATPNVSELHHDLITALYGKQVTPEEFAKQHDNALAEEAAEK</sequence>
<dbReference type="PANTHER" id="PTHR43649">
    <property type="entry name" value="ARABINOSE-BINDING PROTEIN-RELATED"/>
    <property type="match status" value="1"/>
</dbReference>
<proteinExistence type="predicted"/>
<organism evidence="1 2">
    <name type="scientific">Caldibacillus thermoamylovorans</name>
    <dbReference type="NCBI Taxonomy" id="35841"/>
    <lineage>
        <taxon>Bacteria</taxon>
        <taxon>Bacillati</taxon>
        <taxon>Bacillota</taxon>
        <taxon>Bacilli</taxon>
        <taxon>Bacillales</taxon>
        <taxon>Bacillaceae</taxon>
        <taxon>Caldibacillus</taxon>
    </lineage>
</organism>